<gene>
    <name evidence="2" type="ORF">QO002_003664</name>
</gene>
<keyword evidence="1" id="KW-0472">Membrane</keyword>
<proteinExistence type="predicted"/>
<dbReference type="Pfam" id="PF14316">
    <property type="entry name" value="DUF4381"/>
    <property type="match status" value="1"/>
</dbReference>
<evidence type="ECO:0000256" key="1">
    <source>
        <dbReference type="SAM" id="Phobius"/>
    </source>
</evidence>
<sequence length="174" mass="19278">MDPTMPPKDPMLQATLRQMADITLPPPVSMMPATWGWAALAGLVVLVLAFAFWRWHRRRAQNRYRRDALADLAALESGSGSDAGRLKALNALPALIKRTALAVWPREQVASLSGPGWVNFLRTNAGKAKIEPEGFAFFAEAEYRLANDDVPDEATARRVFAAARQWIEGHHVHP</sequence>
<evidence type="ECO:0008006" key="4">
    <source>
        <dbReference type="Google" id="ProtNLM"/>
    </source>
</evidence>
<name>A0ABU0BTD6_9HYPH</name>
<organism evidence="2 3">
    <name type="scientific">Pararhizobium capsulatum DSM 1112</name>
    <dbReference type="NCBI Taxonomy" id="1121113"/>
    <lineage>
        <taxon>Bacteria</taxon>
        <taxon>Pseudomonadati</taxon>
        <taxon>Pseudomonadota</taxon>
        <taxon>Alphaproteobacteria</taxon>
        <taxon>Hyphomicrobiales</taxon>
        <taxon>Rhizobiaceae</taxon>
        <taxon>Rhizobium/Agrobacterium group</taxon>
        <taxon>Pararhizobium</taxon>
    </lineage>
</organism>
<reference evidence="2 3" key="1">
    <citation type="submission" date="2023-07" db="EMBL/GenBank/DDBJ databases">
        <title>Genomic Encyclopedia of Type Strains, Phase IV (KMG-IV): sequencing the most valuable type-strain genomes for metagenomic binning, comparative biology and taxonomic classification.</title>
        <authorList>
            <person name="Goeker M."/>
        </authorList>
    </citation>
    <scope>NUCLEOTIDE SEQUENCE [LARGE SCALE GENOMIC DNA]</scope>
    <source>
        <strain evidence="2 3">DSM 1112</strain>
    </source>
</reference>
<evidence type="ECO:0000313" key="3">
    <source>
        <dbReference type="Proteomes" id="UP001230207"/>
    </source>
</evidence>
<keyword evidence="3" id="KW-1185">Reference proteome</keyword>
<keyword evidence="1" id="KW-1133">Transmembrane helix</keyword>
<feature type="transmembrane region" description="Helical" evidence="1">
    <location>
        <begin position="35"/>
        <end position="55"/>
    </location>
</feature>
<dbReference type="Proteomes" id="UP001230207">
    <property type="component" value="Unassembled WGS sequence"/>
</dbReference>
<evidence type="ECO:0000313" key="2">
    <source>
        <dbReference type="EMBL" id="MDQ0321526.1"/>
    </source>
</evidence>
<dbReference type="EMBL" id="JAUSVF010000001">
    <property type="protein sequence ID" value="MDQ0321526.1"/>
    <property type="molecule type" value="Genomic_DNA"/>
</dbReference>
<accession>A0ABU0BTD6</accession>
<protein>
    <recommendedName>
        <fullName evidence="4">DUF4381 domain-containing protein</fullName>
    </recommendedName>
</protein>
<keyword evidence="1" id="KW-0812">Transmembrane</keyword>
<dbReference type="InterPro" id="IPR025489">
    <property type="entry name" value="DUF4381"/>
</dbReference>
<comment type="caution">
    <text evidence="2">The sequence shown here is derived from an EMBL/GenBank/DDBJ whole genome shotgun (WGS) entry which is preliminary data.</text>
</comment>